<evidence type="ECO:0000256" key="7">
    <source>
        <dbReference type="ARBA" id="ARBA00023049"/>
    </source>
</evidence>
<dbReference type="InterPro" id="IPR018497">
    <property type="entry name" value="Peptidase_M13_C"/>
</dbReference>
<dbReference type="GO" id="GO:0016485">
    <property type="term" value="P:protein processing"/>
    <property type="evidence" value="ECO:0007669"/>
    <property type="project" value="TreeGrafter"/>
</dbReference>
<feature type="domain" description="Peptidase M13 N-terminal" evidence="10">
    <location>
        <begin position="109"/>
        <end position="484"/>
    </location>
</feature>
<evidence type="ECO:0000259" key="9">
    <source>
        <dbReference type="Pfam" id="PF01431"/>
    </source>
</evidence>
<dbReference type="PANTHER" id="PTHR11733:SF167">
    <property type="entry name" value="FI17812P1-RELATED"/>
    <property type="match status" value="1"/>
</dbReference>
<comment type="cofactor">
    <cofactor evidence="1">
        <name>Zn(2+)</name>
        <dbReference type="ChEBI" id="CHEBI:29105"/>
    </cofactor>
</comment>
<feature type="domain" description="Peptidase M13 C-terminal" evidence="9">
    <location>
        <begin position="536"/>
        <end position="738"/>
    </location>
</feature>
<keyword evidence="6" id="KW-0862">Zinc</keyword>
<evidence type="ECO:0000256" key="5">
    <source>
        <dbReference type="ARBA" id="ARBA00022801"/>
    </source>
</evidence>
<keyword evidence="4" id="KW-0479">Metal-binding</keyword>
<dbReference type="EMBL" id="CXOJ01000003">
    <property type="protein sequence ID" value="CTP82818.1"/>
    <property type="molecule type" value="Genomic_DNA"/>
</dbReference>
<dbReference type="InterPro" id="IPR008753">
    <property type="entry name" value="Peptidase_M13_N"/>
</dbReference>
<evidence type="ECO:0000313" key="12">
    <source>
        <dbReference type="Proteomes" id="UP000045978"/>
    </source>
</evidence>
<dbReference type="SUPFAM" id="SSF55486">
    <property type="entry name" value="Metalloproteases ('zincins'), catalytic domain"/>
    <property type="match status" value="1"/>
</dbReference>
<dbReference type="InterPro" id="IPR000718">
    <property type="entry name" value="Peptidase_M13"/>
</dbReference>
<dbReference type="CDD" id="cd08662">
    <property type="entry name" value="M13"/>
    <property type="match status" value="1"/>
</dbReference>
<dbReference type="GO" id="GO:0046872">
    <property type="term" value="F:metal ion binding"/>
    <property type="evidence" value="ECO:0007669"/>
    <property type="project" value="UniProtKB-KW"/>
</dbReference>
<dbReference type="Pfam" id="PF05649">
    <property type="entry name" value="Peptidase_M13_N"/>
    <property type="match status" value="1"/>
</dbReference>
<gene>
    <name evidence="11" type="ORF">XTPLMG730_0230</name>
</gene>
<dbReference type="PANTHER" id="PTHR11733">
    <property type="entry name" value="ZINC METALLOPROTEASE FAMILY M13 NEPRILYSIN-RELATED"/>
    <property type="match status" value="1"/>
</dbReference>
<dbReference type="PROSITE" id="PS51885">
    <property type="entry name" value="NEPRILYSIN"/>
    <property type="match status" value="1"/>
</dbReference>
<keyword evidence="5" id="KW-0378">Hydrolase</keyword>
<evidence type="ECO:0000256" key="8">
    <source>
        <dbReference type="SAM" id="MobiDB-lite"/>
    </source>
</evidence>
<sequence length="742" mass="80108">MTFDTPETAGSGVQSRYGPSGHSVSTLAWSFLVTFRNPQMLLLTLAVSAALSGCNKPDAAAPAADAAKTEAAAAPAPAAAPAELKLDASKLPPYSAFAASDLDPSKDACNDFAGYVNGKWLAANEIPKDRSSWGAFSILDERSVAVQHQLAEQAAAANGQGVDKIVGDFWASGMDEAKVNAQGIAPLKADLAAIDGLKDGPAVAEYLRQSAAKGENGLFGFGAQADFKHASMNMAYAMQGGLGLPDRGYYFDADKKDKLNAYQAHVAKVLELSGVPAADAAKQAKDVVALETRLAKVSKSSEQMSRDAELAYNPITPADADKLTPNFPWTKFFASQGVAVPETFSLAIPAFHQEVSKALGDTDPSVWRAYLRFHNVDSASPYLSDAFAQESFAFYGKELNGQAEMKPRWKRVLGSIEDGAGEAMGQMYVKVAFSADAKAKMQQLVDNLRQALKVRIEHVTWMSPETKAKAIAKWETFTPKIGYPDKWRDYSGLSTQRDSYLDNVRAATAFNYKYNLSKIGKPVDKTEWGMTPQTVNAYYNPLQNEIVFPAAILQPPFFDPAADDAFNYGGIGAVIGHEMIHGYDDQGSRFGPDGNFIKDPGWWTPKDLAAFKRLTGKLVKQFDEYKVDGKPVNGKLTLGENIADLGGLSTAYDALQKATAGKDDPKVGGMTRDQNFFLNWATVWRTKYTPQNAMVRLATDPHAPAQFRAMGAPSNLPAFAAAFQCKAGSPMVRAGDRQVVIW</sequence>
<protein>
    <submittedName>
        <fullName evidence="11">Metallopeptidase</fullName>
    </submittedName>
</protein>
<dbReference type="Gene3D" id="1.10.1380.10">
    <property type="entry name" value="Neutral endopeptidase , domain2"/>
    <property type="match status" value="1"/>
</dbReference>
<organism evidence="11 12">
    <name type="scientific">Xanthomonas graminis pv. phlei</name>
    <dbReference type="NCBI Taxonomy" id="487906"/>
    <lineage>
        <taxon>Bacteria</taxon>
        <taxon>Pseudomonadati</taxon>
        <taxon>Pseudomonadota</taxon>
        <taxon>Gammaproteobacteria</taxon>
        <taxon>Lysobacterales</taxon>
        <taxon>Lysobacteraceae</taxon>
        <taxon>Xanthomonas</taxon>
        <taxon>Xanthomonas translucens group</taxon>
        <taxon>Xanthomonas graminis</taxon>
    </lineage>
</organism>
<evidence type="ECO:0000256" key="4">
    <source>
        <dbReference type="ARBA" id="ARBA00022723"/>
    </source>
</evidence>
<evidence type="ECO:0000259" key="10">
    <source>
        <dbReference type="Pfam" id="PF05649"/>
    </source>
</evidence>
<proteinExistence type="inferred from homology"/>
<evidence type="ECO:0000256" key="2">
    <source>
        <dbReference type="ARBA" id="ARBA00007357"/>
    </source>
</evidence>
<evidence type="ECO:0000256" key="3">
    <source>
        <dbReference type="ARBA" id="ARBA00022670"/>
    </source>
</evidence>
<dbReference type="InterPro" id="IPR024079">
    <property type="entry name" value="MetalloPept_cat_dom_sf"/>
</dbReference>
<keyword evidence="3" id="KW-0645">Protease</keyword>
<dbReference type="GO" id="GO:0004222">
    <property type="term" value="F:metalloendopeptidase activity"/>
    <property type="evidence" value="ECO:0007669"/>
    <property type="project" value="InterPro"/>
</dbReference>
<keyword evidence="7" id="KW-0482">Metalloprotease</keyword>
<feature type="region of interest" description="Disordered" evidence="8">
    <location>
        <begin position="1"/>
        <end position="20"/>
    </location>
</feature>
<accession>A0A0K2ZCG6</accession>
<dbReference type="Gene3D" id="3.40.390.10">
    <property type="entry name" value="Collagenase (Catalytic Domain)"/>
    <property type="match status" value="1"/>
</dbReference>
<comment type="similarity">
    <text evidence="2">Belongs to the peptidase M13 family.</text>
</comment>
<dbReference type="AlphaFoldDB" id="A0A0K2ZCG6"/>
<dbReference type="PRINTS" id="PR00786">
    <property type="entry name" value="NEPRILYSIN"/>
</dbReference>
<dbReference type="Pfam" id="PF01431">
    <property type="entry name" value="Peptidase_M13"/>
    <property type="match status" value="1"/>
</dbReference>
<reference evidence="11 12" key="1">
    <citation type="submission" date="2015-07" db="EMBL/GenBank/DDBJ databases">
        <authorList>
            <person name="Noorani M."/>
        </authorList>
    </citation>
    <scope>NUCLEOTIDE SEQUENCE [LARGE SCALE GENOMIC DNA]</scope>
    <source>
        <strain evidence="11">LMG730</strain>
    </source>
</reference>
<name>A0A0K2ZCG6_9XANT</name>
<dbReference type="Proteomes" id="UP000045978">
    <property type="component" value="Unassembled WGS sequence"/>
</dbReference>
<dbReference type="GO" id="GO:0005886">
    <property type="term" value="C:plasma membrane"/>
    <property type="evidence" value="ECO:0007669"/>
    <property type="project" value="TreeGrafter"/>
</dbReference>
<dbReference type="InterPro" id="IPR042089">
    <property type="entry name" value="Peptidase_M13_dom_2"/>
</dbReference>
<evidence type="ECO:0000256" key="6">
    <source>
        <dbReference type="ARBA" id="ARBA00022833"/>
    </source>
</evidence>
<evidence type="ECO:0000313" key="11">
    <source>
        <dbReference type="EMBL" id="CTP82818.1"/>
    </source>
</evidence>
<evidence type="ECO:0000256" key="1">
    <source>
        <dbReference type="ARBA" id="ARBA00001947"/>
    </source>
</evidence>